<evidence type="ECO:0000313" key="3">
    <source>
        <dbReference type="Proteomes" id="UP000019116"/>
    </source>
</evidence>
<dbReference type="Gramene" id="TraesARI5A03G02820590.1">
    <property type="protein sequence ID" value="TraesARI5A03G02820590.1.CDS1"/>
    <property type="gene ID" value="TraesARI5A03G02820590"/>
</dbReference>
<reference evidence="2" key="2">
    <citation type="submission" date="2018-10" db="UniProtKB">
        <authorList>
            <consortium name="EnsemblPlants"/>
        </authorList>
    </citation>
    <scope>IDENTIFICATION</scope>
</reference>
<dbReference type="OMA" id="SEMCSFM"/>
<dbReference type="Gramene" id="TraesCS5A03G1248400.1">
    <property type="protein sequence ID" value="TraesCS5A03G1248400.1.CDS1"/>
    <property type="gene ID" value="TraesCS5A03G1248400"/>
</dbReference>
<dbReference type="Gramene" id="TraesJUL5A03G02797400.1">
    <property type="protein sequence ID" value="TraesJUL5A03G02797400.1.CDS1"/>
    <property type="gene ID" value="TraesJUL5A03G02797400"/>
</dbReference>
<keyword evidence="1" id="KW-0472">Membrane</keyword>
<dbReference type="Gramene" id="TraesLDM5A03G02781550.1">
    <property type="protein sequence ID" value="TraesLDM5A03G02781550.1.CDS1"/>
    <property type="gene ID" value="TraesLDM5A03G02781550"/>
</dbReference>
<dbReference type="Gramene" id="TraesROB_scaffold_046254_01G000300.1">
    <property type="protein sequence ID" value="TraesROB_scaffold_046254_01G000300.1"/>
    <property type="gene ID" value="TraesROB_scaffold_046254_01G000300"/>
</dbReference>
<evidence type="ECO:0000313" key="2">
    <source>
        <dbReference type="EnsemblPlants" id="TraesCS5A02G534700.1.cds1"/>
    </source>
</evidence>
<dbReference type="Gramene" id="TraesWEE_scaffold_041906_01G000400.1">
    <property type="protein sequence ID" value="TraesWEE_scaffold_041906_01G000400.1"/>
    <property type="gene ID" value="TraesWEE_scaffold_041906_01G000400"/>
</dbReference>
<feature type="transmembrane region" description="Helical" evidence="1">
    <location>
        <begin position="64"/>
        <end position="86"/>
    </location>
</feature>
<keyword evidence="3" id="KW-1185">Reference proteome</keyword>
<dbReference type="Gramene" id="TraesSTA5A03G02769560.1">
    <property type="protein sequence ID" value="TraesSTA5A03G02769560.1.CDS1"/>
    <property type="gene ID" value="TraesSTA5A03G02769560"/>
</dbReference>
<protein>
    <submittedName>
        <fullName evidence="2">Uncharacterized protein</fullName>
    </submittedName>
</protein>
<organism evidence="2">
    <name type="scientific">Triticum aestivum</name>
    <name type="common">Wheat</name>
    <dbReference type="NCBI Taxonomy" id="4565"/>
    <lineage>
        <taxon>Eukaryota</taxon>
        <taxon>Viridiplantae</taxon>
        <taxon>Streptophyta</taxon>
        <taxon>Embryophyta</taxon>
        <taxon>Tracheophyta</taxon>
        <taxon>Spermatophyta</taxon>
        <taxon>Magnoliopsida</taxon>
        <taxon>Liliopsida</taxon>
        <taxon>Poales</taxon>
        <taxon>Poaceae</taxon>
        <taxon>BOP clade</taxon>
        <taxon>Pooideae</taxon>
        <taxon>Triticodae</taxon>
        <taxon>Triticeae</taxon>
        <taxon>Triticinae</taxon>
        <taxon>Triticum</taxon>
    </lineage>
</organism>
<proteinExistence type="predicted"/>
<dbReference type="AlphaFoldDB" id="A0A3B6KU23"/>
<dbReference type="Gramene" id="TraesNOR5A03G02803230.1">
    <property type="protein sequence ID" value="TraesNOR5A03G02803230.1.CDS1"/>
    <property type="gene ID" value="TraesNOR5A03G02803230"/>
</dbReference>
<dbReference type="Gramene" id="TraesLAC5A03G02733500.1">
    <property type="protein sequence ID" value="TraesLAC5A03G02733500.1.CDS1"/>
    <property type="gene ID" value="TraesLAC5A03G02733500"/>
</dbReference>
<dbReference type="Gramene" id="TraesCLE_scaffold_009919_01G000400.1">
    <property type="protein sequence ID" value="TraesCLE_scaffold_009919_01G000400.1"/>
    <property type="gene ID" value="TraesCLE_scaffold_009919_01G000400"/>
</dbReference>
<dbReference type="Gramene" id="TraesCAD_scaffold_034971_01G000400.1">
    <property type="protein sequence ID" value="TraesCAD_scaffold_034971_01G000400.1"/>
    <property type="gene ID" value="TraesCAD_scaffold_034971_01G000400"/>
</dbReference>
<keyword evidence="1" id="KW-0812">Transmembrane</keyword>
<sequence>MSDTRCRCRMPDSTTISVWNSGSPCCEARVARFTATGVPSPSTPLYTFPKPPTPMRLRSWKLSVAALIFASEMCSFVLTLSIPPVLRSLDHRFFNCSAQTEAPYLVYGTPKKQSTTQARTAALSTTDTVTTMILFVPPCDPLELKSTGGSLMISSPFSMPPPLLFGDQPMLMVRFPALGALAA</sequence>
<accession>A0A3B6KU23</accession>
<evidence type="ECO:0000256" key="1">
    <source>
        <dbReference type="SAM" id="Phobius"/>
    </source>
</evidence>
<reference evidence="2" key="1">
    <citation type="submission" date="2018-08" db="EMBL/GenBank/DDBJ databases">
        <authorList>
            <person name="Rossello M."/>
        </authorList>
    </citation>
    <scope>NUCLEOTIDE SEQUENCE [LARGE SCALE GENOMIC DNA]</scope>
    <source>
        <strain evidence="2">cv. Chinese Spring</strain>
    </source>
</reference>
<dbReference type="Proteomes" id="UP000019116">
    <property type="component" value="Chromosome 5A"/>
</dbReference>
<keyword evidence="1" id="KW-1133">Transmembrane helix</keyword>
<dbReference type="Gramene" id="TraesMAC5A03G02777720.1">
    <property type="protein sequence ID" value="TraesMAC5A03G02777720.1.CDS1"/>
    <property type="gene ID" value="TraesMAC5A03G02777720"/>
</dbReference>
<dbReference type="EnsemblPlants" id="TraesCS5A02G534700.1">
    <property type="protein sequence ID" value="TraesCS5A02G534700.1.cds1"/>
    <property type="gene ID" value="TraesCS5A02G534700"/>
</dbReference>
<dbReference type="Gramene" id="TraesSYM5A03G02808520.1">
    <property type="protein sequence ID" value="TraesSYM5A03G02808520.1.CDS1"/>
    <property type="gene ID" value="TraesSYM5A03G02808520"/>
</dbReference>
<name>A0A3B6KU23_WHEAT</name>
<dbReference type="Gramene" id="TraesCS5A02G534700.1">
    <property type="protein sequence ID" value="TraesCS5A02G534700.1.cds1"/>
    <property type="gene ID" value="TraesCS5A02G534700"/>
</dbReference>
<dbReference type="Gramene" id="TraesJAG5A03G02779890.1">
    <property type="protein sequence ID" value="TraesJAG5A03G02779890.1.CDS1"/>
    <property type="gene ID" value="TraesJAG5A03G02779890"/>
</dbReference>